<dbReference type="eggNOG" id="KOG2287">
    <property type="taxonomic scope" value="Eukaryota"/>
</dbReference>
<keyword evidence="7" id="KW-1133">Transmembrane helix</keyword>
<dbReference type="PANTHER" id="PTHR11214">
    <property type="entry name" value="BETA-1,3-N-ACETYLGLUCOSAMINYLTRANSFERASE"/>
    <property type="match status" value="1"/>
</dbReference>
<keyword evidence="5" id="KW-0812">Transmembrane</keyword>
<dbReference type="InParanoid" id="E9GHP2"/>
<keyword evidence="13" id="KW-1185">Reference proteome</keyword>
<evidence type="ECO:0000256" key="10">
    <source>
        <dbReference type="ARBA" id="ARBA00023180"/>
    </source>
</evidence>
<evidence type="ECO:0000256" key="8">
    <source>
        <dbReference type="ARBA" id="ARBA00023034"/>
    </source>
</evidence>
<evidence type="ECO:0000256" key="7">
    <source>
        <dbReference type="ARBA" id="ARBA00022989"/>
    </source>
</evidence>
<dbReference type="GO" id="GO:0016758">
    <property type="term" value="F:hexosyltransferase activity"/>
    <property type="evidence" value="ECO:0007669"/>
    <property type="project" value="InterPro"/>
</dbReference>
<proteinExistence type="inferred from homology"/>
<dbReference type="FunFam" id="3.90.550.50:FF:000001">
    <property type="entry name" value="Hexosyltransferase"/>
    <property type="match status" value="1"/>
</dbReference>
<dbReference type="GO" id="GO:0016757">
    <property type="term" value="F:glycosyltransferase activity"/>
    <property type="evidence" value="ECO:0000318"/>
    <property type="project" value="GO_Central"/>
</dbReference>
<protein>
    <recommendedName>
        <fullName evidence="11">Hexosyltransferase</fullName>
        <ecNumber evidence="11">2.4.1.-</ecNumber>
    </recommendedName>
</protein>
<sequence length="271" mass="31220">LLIVVISAVENFARRDLIRQTWASPHFVGVDWIQIIFLVGTTLRQDQIVQERLQKENVEHEDLVQVNVVDSYANLTLKSIALLHWAHGHCPGAQLVFKCDDDNYINWNVLSKILPNLNDTRSIYGTPVPTLYAERWKKQKHYVSRRVWPWPRYPNYLLGGCYAIAGQAVKPLLAATQTTPFFWIEDIYLTGLCASKVNVSLQSQPKYYYPDFPEKGQLNACFVRTTAIWQTRSLKHLAKSHKITSKVYSHELPCIPKSSRPVSKCFWGIFC</sequence>
<evidence type="ECO:0000256" key="2">
    <source>
        <dbReference type="ARBA" id="ARBA00008661"/>
    </source>
</evidence>
<dbReference type="OrthoDB" id="5512589at2759"/>
<evidence type="ECO:0000256" key="4">
    <source>
        <dbReference type="ARBA" id="ARBA00022679"/>
    </source>
</evidence>
<evidence type="ECO:0000256" key="1">
    <source>
        <dbReference type="ARBA" id="ARBA00004323"/>
    </source>
</evidence>
<dbReference type="Pfam" id="PF01762">
    <property type="entry name" value="Galactosyl_T"/>
    <property type="match status" value="1"/>
</dbReference>
<evidence type="ECO:0000256" key="5">
    <source>
        <dbReference type="ARBA" id="ARBA00022692"/>
    </source>
</evidence>
<dbReference type="Gene3D" id="3.90.550.50">
    <property type="match status" value="1"/>
</dbReference>
<dbReference type="EMBL" id="GL732545">
    <property type="protein sequence ID" value="EFX81017.1"/>
    <property type="molecule type" value="Genomic_DNA"/>
</dbReference>
<comment type="subcellular location">
    <subcellularLocation>
        <location evidence="1 11">Golgi apparatus membrane</location>
        <topology evidence="1 11">Single-pass type II membrane protein</topology>
    </subcellularLocation>
</comment>
<keyword evidence="9" id="KW-0472">Membrane</keyword>
<comment type="similarity">
    <text evidence="2 11">Belongs to the glycosyltransferase 31 family.</text>
</comment>
<keyword evidence="6" id="KW-0735">Signal-anchor</keyword>
<keyword evidence="3 11" id="KW-0328">Glycosyltransferase</keyword>
<dbReference type="HOGENOM" id="CLU_036849_2_3_1"/>
<evidence type="ECO:0000256" key="9">
    <source>
        <dbReference type="ARBA" id="ARBA00023136"/>
    </source>
</evidence>
<evidence type="ECO:0000313" key="13">
    <source>
        <dbReference type="Proteomes" id="UP000000305"/>
    </source>
</evidence>
<organism evidence="12 13">
    <name type="scientific">Daphnia pulex</name>
    <name type="common">Water flea</name>
    <dbReference type="NCBI Taxonomy" id="6669"/>
    <lineage>
        <taxon>Eukaryota</taxon>
        <taxon>Metazoa</taxon>
        <taxon>Ecdysozoa</taxon>
        <taxon>Arthropoda</taxon>
        <taxon>Crustacea</taxon>
        <taxon>Branchiopoda</taxon>
        <taxon>Diplostraca</taxon>
        <taxon>Cladocera</taxon>
        <taxon>Anomopoda</taxon>
        <taxon>Daphniidae</taxon>
        <taxon>Daphnia</taxon>
    </lineage>
</organism>
<feature type="non-terminal residue" evidence="12">
    <location>
        <position position="271"/>
    </location>
</feature>
<dbReference type="GO" id="GO:0000139">
    <property type="term" value="C:Golgi membrane"/>
    <property type="evidence" value="ECO:0000318"/>
    <property type="project" value="GO_Central"/>
</dbReference>
<keyword evidence="10" id="KW-0325">Glycoprotein</keyword>
<dbReference type="GO" id="GO:0006493">
    <property type="term" value="P:protein O-linked glycosylation"/>
    <property type="evidence" value="ECO:0000318"/>
    <property type="project" value="GO_Central"/>
</dbReference>
<dbReference type="Proteomes" id="UP000000305">
    <property type="component" value="Unassembled WGS sequence"/>
</dbReference>
<dbReference type="KEGG" id="dpx:DAPPUDRAFT_211493"/>
<dbReference type="AlphaFoldDB" id="E9GHP2"/>
<accession>E9GHP2</accession>
<gene>
    <name evidence="12" type="ORF">DAPPUDRAFT_211493</name>
</gene>
<dbReference type="EC" id="2.4.1.-" evidence="11"/>
<evidence type="ECO:0000256" key="11">
    <source>
        <dbReference type="RuleBase" id="RU363063"/>
    </source>
</evidence>
<dbReference type="PANTHER" id="PTHR11214:SF334">
    <property type="entry name" value="HEXOSYLTRANSFERASE"/>
    <property type="match status" value="1"/>
</dbReference>
<dbReference type="PhylomeDB" id="E9GHP2"/>
<evidence type="ECO:0000256" key="3">
    <source>
        <dbReference type="ARBA" id="ARBA00022676"/>
    </source>
</evidence>
<dbReference type="InterPro" id="IPR002659">
    <property type="entry name" value="Glyco_trans_31"/>
</dbReference>
<name>E9GHP2_DAPPU</name>
<keyword evidence="4" id="KW-0808">Transferase</keyword>
<evidence type="ECO:0000256" key="6">
    <source>
        <dbReference type="ARBA" id="ARBA00022968"/>
    </source>
</evidence>
<keyword evidence="8 11" id="KW-0333">Golgi apparatus</keyword>
<dbReference type="OMA" id="FFSGQLM"/>
<reference evidence="12 13" key="1">
    <citation type="journal article" date="2011" name="Science">
        <title>The ecoresponsive genome of Daphnia pulex.</title>
        <authorList>
            <person name="Colbourne J.K."/>
            <person name="Pfrender M.E."/>
            <person name="Gilbert D."/>
            <person name="Thomas W.K."/>
            <person name="Tucker A."/>
            <person name="Oakley T.H."/>
            <person name="Tokishita S."/>
            <person name="Aerts A."/>
            <person name="Arnold G.J."/>
            <person name="Basu M.K."/>
            <person name="Bauer D.J."/>
            <person name="Caceres C.E."/>
            <person name="Carmel L."/>
            <person name="Casola C."/>
            <person name="Choi J.H."/>
            <person name="Detter J.C."/>
            <person name="Dong Q."/>
            <person name="Dusheyko S."/>
            <person name="Eads B.D."/>
            <person name="Frohlich T."/>
            <person name="Geiler-Samerotte K.A."/>
            <person name="Gerlach D."/>
            <person name="Hatcher P."/>
            <person name="Jogdeo S."/>
            <person name="Krijgsveld J."/>
            <person name="Kriventseva E.V."/>
            <person name="Kultz D."/>
            <person name="Laforsch C."/>
            <person name="Lindquist E."/>
            <person name="Lopez J."/>
            <person name="Manak J.R."/>
            <person name="Muller J."/>
            <person name="Pangilinan J."/>
            <person name="Patwardhan R.P."/>
            <person name="Pitluck S."/>
            <person name="Pritham E.J."/>
            <person name="Rechtsteiner A."/>
            <person name="Rho M."/>
            <person name="Rogozin I.B."/>
            <person name="Sakarya O."/>
            <person name="Salamov A."/>
            <person name="Schaack S."/>
            <person name="Shapiro H."/>
            <person name="Shiga Y."/>
            <person name="Skalitzky C."/>
            <person name="Smith Z."/>
            <person name="Souvorov A."/>
            <person name="Sung W."/>
            <person name="Tang Z."/>
            <person name="Tsuchiya D."/>
            <person name="Tu H."/>
            <person name="Vos H."/>
            <person name="Wang M."/>
            <person name="Wolf Y.I."/>
            <person name="Yamagata H."/>
            <person name="Yamada T."/>
            <person name="Ye Y."/>
            <person name="Shaw J.R."/>
            <person name="Andrews J."/>
            <person name="Crease T.J."/>
            <person name="Tang H."/>
            <person name="Lucas S.M."/>
            <person name="Robertson H.M."/>
            <person name="Bork P."/>
            <person name="Koonin E.V."/>
            <person name="Zdobnov E.M."/>
            <person name="Grigoriev I.V."/>
            <person name="Lynch M."/>
            <person name="Boore J.L."/>
        </authorList>
    </citation>
    <scope>NUCLEOTIDE SEQUENCE [LARGE SCALE GENOMIC DNA]</scope>
</reference>
<evidence type="ECO:0000313" key="12">
    <source>
        <dbReference type="EMBL" id="EFX81017.1"/>
    </source>
</evidence>